<feature type="domain" description="Tyr recombinase" evidence="5">
    <location>
        <begin position="175"/>
        <end position="414"/>
    </location>
</feature>
<proteinExistence type="inferred from homology"/>
<dbReference type="Pfam" id="PF00589">
    <property type="entry name" value="Phage_integrase"/>
    <property type="match status" value="1"/>
</dbReference>
<dbReference type="GO" id="GO:0006310">
    <property type="term" value="P:DNA recombination"/>
    <property type="evidence" value="ECO:0007669"/>
    <property type="project" value="UniProtKB-KW"/>
</dbReference>
<dbReference type="Proteomes" id="UP000005365">
    <property type="component" value="Unassembled WGS sequence"/>
</dbReference>
<keyword evidence="7" id="KW-1185">Reference proteome</keyword>
<dbReference type="InterPro" id="IPR011010">
    <property type="entry name" value="DNA_brk_join_enz"/>
</dbReference>
<dbReference type="GO" id="GO:0003677">
    <property type="term" value="F:DNA binding"/>
    <property type="evidence" value="ECO:0007669"/>
    <property type="project" value="UniProtKB-KW"/>
</dbReference>
<dbReference type="PANTHER" id="PTHR30349:SF41">
    <property type="entry name" value="INTEGRASE_RECOMBINASE PROTEIN MJ0367-RELATED"/>
    <property type="match status" value="1"/>
</dbReference>
<evidence type="ECO:0000313" key="7">
    <source>
        <dbReference type="Proteomes" id="UP000005365"/>
    </source>
</evidence>
<dbReference type="PANTHER" id="PTHR30349">
    <property type="entry name" value="PHAGE INTEGRASE-RELATED"/>
    <property type="match status" value="1"/>
</dbReference>
<reference evidence="6" key="1">
    <citation type="submission" date="2009-07" db="EMBL/GenBank/DDBJ databases">
        <authorList>
            <person name="Weinstock G."/>
            <person name="Sodergren E."/>
            <person name="Clifton S."/>
            <person name="Fulton L."/>
            <person name="Fulton B."/>
            <person name="Courtney L."/>
            <person name="Fronick C."/>
            <person name="Harrison M."/>
            <person name="Strong C."/>
            <person name="Farmer C."/>
            <person name="Delahaunty K."/>
            <person name="Markovic C."/>
            <person name="Hall O."/>
            <person name="Minx P."/>
            <person name="Tomlinson C."/>
            <person name="Mitreva M."/>
            <person name="Nelson J."/>
            <person name="Hou S."/>
            <person name="Wollam A."/>
            <person name="Pepin K.H."/>
            <person name="Johnson M."/>
            <person name="Bhonagiri V."/>
            <person name="Nash W.E."/>
            <person name="Warren W."/>
            <person name="Chinwalla A."/>
            <person name="Mardis E.R."/>
            <person name="Wilson R.K."/>
        </authorList>
    </citation>
    <scope>NUCLEOTIDE SEQUENCE [LARGE SCALE GENOMIC DNA]</scope>
    <source>
        <strain evidence="6">ATCC 29256</strain>
    </source>
</reference>
<accession>C6M2U2</accession>
<dbReference type="PROSITE" id="PS51898">
    <property type="entry name" value="TYR_RECOMBINASE"/>
    <property type="match status" value="1"/>
</dbReference>
<dbReference type="InterPro" id="IPR050090">
    <property type="entry name" value="Tyrosine_recombinase_XerCD"/>
</dbReference>
<dbReference type="GO" id="GO:0015074">
    <property type="term" value="P:DNA integration"/>
    <property type="evidence" value="ECO:0007669"/>
    <property type="project" value="UniProtKB-KW"/>
</dbReference>
<gene>
    <name evidence="6" type="ORF">NEISICOT_00831</name>
</gene>
<evidence type="ECO:0000259" key="5">
    <source>
        <dbReference type="PROSITE" id="PS51898"/>
    </source>
</evidence>
<dbReference type="AlphaFoldDB" id="C6M2U2"/>
<dbReference type="CDD" id="cd00397">
    <property type="entry name" value="DNA_BRE_C"/>
    <property type="match status" value="1"/>
</dbReference>
<evidence type="ECO:0000256" key="1">
    <source>
        <dbReference type="ARBA" id="ARBA00008857"/>
    </source>
</evidence>
<dbReference type="EMBL" id="ACKO02000004">
    <property type="protein sequence ID" value="EET45206.1"/>
    <property type="molecule type" value="Genomic_DNA"/>
</dbReference>
<dbReference type="Gene3D" id="1.10.443.10">
    <property type="entry name" value="Intergrase catalytic core"/>
    <property type="match status" value="1"/>
</dbReference>
<dbReference type="SUPFAM" id="SSF56349">
    <property type="entry name" value="DNA breaking-rejoining enzymes"/>
    <property type="match status" value="1"/>
</dbReference>
<evidence type="ECO:0000256" key="3">
    <source>
        <dbReference type="ARBA" id="ARBA00023125"/>
    </source>
</evidence>
<keyword evidence="2" id="KW-0229">DNA integration</keyword>
<name>C6M2U2_NEISI</name>
<protein>
    <submittedName>
        <fullName evidence="6">Site-specific recombinase, phage integrase family</fullName>
    </submittedName>
</protein>
<dbReference type="InterPro" id="IPR013762">
    <property type="entry name" value="Integrase-like_cat_sf"/>
</dbReference>
<evidence type="ECO:0000256" key="4">
    <source>
        <dbReference type="ARBA" id="ARBA00023172"/>
    </source>
</evidence>
<dbReference type="eggNOG" id="COG0582">
    <property type="taxonomic scope" value="Bacteria"/>
</dbReference>
<organism evidence="6 7">
    <name type="scientific">Neisseria sicca ATCC 29256</name>
    <dbReference type="NCBI Taxonomy" id="547045"/>
    <lineage>
        <taxon>Bacteria</taxon>
        <taxon>Pseudomonadati</taxon>
        <taxon>Pseudomonadota</taxon>
        <taxon>Betaproteobacteria</taxon>
        <taxon>Neisseriales</taxon>
        <taxon>Neisseriaceae</taxon>
        <taxon>Neisseria</taxon>
    </lineage>
</organism>
<comment type="similarity">
    <text evidence="1">Belongs to the 'phage' integrase family.</text>
</comment>
<keyword evidence="3" id="KW-0238">DNA-binding</keyword>
<keyword evidence="4" id="KW-0233">DNA recombination</keyword>
<dbReference type="InterPro" id="IPR002104">
    <property type="entry name" value="Integrase_catalytic"/>
</dbReference>
<evidence type="ECO:0000256" key="2">
    <source>
        <dbReference type="ARBA" id="ARBA00022908"/>
    </source>
</evidence>
<comment type="caution">
    <text evidence="6">The sequence shown here is derived from an EMBL/GenBank/DDBJ whole genome shotgun (WGS) entry which is preliminary data.</text>
</comment>
<evidence type="ECO:0000313" key="6">
    <source>
        <dbReference type="EMBL" id="EET45206.1"/>
    </source>
</evidence>
<dbReference type="RefSeq" id="WP_003756643.1">
    <property type="nucleotide sequence ID" value="NZ_ACKO02000004.1"/>
</dbReference>
<sequence>MYRLETILFSNGERFSLLVNEKTGIPDFYSTLWVTVELRNQSAVNTIRNKLGTIQWLMNWEKENNLVISDLIHKEILLTENQLESLIQHMRINVKKQKNVISTKKSVSMKGRTQFIDIYSSVSLSHQYNRLTTLSEYILFLSKVISVSNEYIKKLTKLLTLIKGVRPKNHKALSIKPESELPDGLLDEFMSIANFSNPNNPFQDIGIRKRNHLMFILLKELGIRRGELLSLQIPFIDIGTAKPSVTIKRTHDDKFDTRKIQAVSKTKERRLPISQKIAQLLNDYIMNYRSKVPNANTHPYLFVTHRKGKTQGSPISTSSFDNVIVPTMKKVDPRFSIIHPHIFRHEWNLYFSRKVDKNNKNLNHDSSHKDFISPEKEAKIRQHLMGHTSEKSGNFYNQRYIREKANKILLELQIEFQKKVDDYES</sequence>